<dbReference type="CDD" id="cd00033">
    <property type="entry name" value="CCP"/>
    <property type="match status" value="1"/>
</dbReference>
<feature type="signal peptide" evidence="20">
    <location>
        <begin position="1"/>
        <end position="31"/>
    </location>
</feature>
<dbReference type="GO" id="GO:0005576">
    <property type="term" value="C:extracellular region"/>
    <property type="evidence" value="ECO:0007669"/>
    <property type="project" value="UniProtKB-SubCell"/>
</dbReference>
<keyword evidence="7 20" id="KW-0732">Signal</keyword>
<evidence type="ECO:0000256" key="19">
    <source>
        <dbReference type="SAM" id="Phobius"/>
    </source>
</evidence>
<evidence type="ECO:0000313" key="23">
    <source>
        <dbReference type="Proteomes" id="UP000694547"/>
    </source>
</evidence>
<evidence type="ECO:0000313" key="22">
    <source>
        <dbReference type="Ensembl" id="ENSPEMP00000027095.1"/>
    </source>
</evidence>
<dbReference type="GO" id="GO:0031965">
    <property type="term" value="C:nuclear membrane"/>
    <property type="evidence" value="ECO:0007669"/>
    <property type="project" value="UniProtKB-SubCell"/>
</dbReference>
<dbReference type="RefSeq" id="XP_006990250.1">
    <property type="nucleotide sequence ID" value="XM_006990188.4"/>
</dbReference>
<comment type="caution">
    <text evidence="17">Lacks conserved residue(s) required for the propagation of feature annotation.</text>
</comment>
<evidence type="ECO:0000256" key="13">
    <source>
        <dbReference type="ARBA" id="ARBA00023242"/>
    </source>
</evidence>
<evidence type="ECO:0000256" key="5">
    <source>
        <dbReference type="ARBA" id="ARBA00022659"/>
    </source>
</evidence>
<dbReference type="GeneID" id="102908591"/>
<dbReference type="SUPFAM" id="SSF57535">
    <property type="entry name" value="Complement control module/SCR domain"/>
    <property type="match status" value="1"/>
</dbReference>
<dbReference type="PANTHER" id="PTHR15060">
    <property type="entry name" value="INTERLEUKIN-15 RECEPTOR SUBUNIT ALPHA"/>
    <property type="match status" value="1"/>
</dbReference>
<evidence type="ECO:0000256" key="3">
    <source>
        <dbReference type="ARBA" id="ARBA00022525"/>
    </source>
</evidence>
<evidence type="ECO:0000259" key="21">
    <source>
        <dbReference type="PROSITE" id="PS50923"/>
    </source>
</evidence>
<feature type="compositionally biased region" description="Polar residues" evidence="18">
    <location>
        <begin position="155"/>
        <end position="177"/>
    </location>
</feature>
<evidence type="ECO:0000256" key="14">
    <source>
        <dbReference type="ARBA" id="ARBA00046292"/>
    </source>
</evidence>
<dbReference type="GO" id="GO:0050766">
    <property type="term" value="P:positive regulation of phagocytosis"/>
    <property type="evidence" value="ECO:0007669"/>
    <property type="project" value="Ensembl"/>
</dbReference>
<reference evidence="22" key="3">
    <citation type="submission" date="2025-09" db="UniProtKB">
        <authorList>
            <consortium name="Ensembl"/>
        </authorList>
    </citation>
    <scope>IDENTIFICATION</scope>
</reference>
<evidence type="ECO:0000256" key="15">
    <source>
        <dbReference type="ARBA" id="ARBA00062744"/>
    </source>
</evidence>
<dbReference type="GO" id="GO:0009986">
    <property type="term" value="C:cell surface"/>
    <property type="evidence" value="ECO:0007669"/>
    <property type="project" value="UniProtKB-SubCell"/>
</dbReference>
<dbReference type="FunFam" id="2.20.28.230:FF:000001">
    <property type="entry name" value="Interleukin 15 receptor subunit alpha"/>
    <property type="match status" value="1"/>
</dbReference>
<protein>
    <recommendedName>
        <fullName evidence="16">Interleukin-15 receptor subunit alpha</fullName>
    </recommendedName>
</protein>
<dbReference type="PROSITE" id="PS50923">
    <property type="entry name" value="SUSHI"/>
    <property type="match status" value="1"/>
</dbReference>
<evidence type="ECO:0000256" key="20">
    <source>
        <dbReference type="SAM" id="SignalP"/>
    </source>
</evidence>
<keyword evidence="3" id="KW-0964">Secreted</keyword>
<keyword evidence="9 19" id="KW-0472">Membrane</keyword>
<evidence type="ECO:0000256" key="6">
    <source>
        <dbReference type="ARBA" id="ARBA00022692"/>
    </source>
</evidence>
<keyword evidence="4" id="KW-0597">Phosphoprotein</keyword>
<dbReference type="GeneTree" id="ENSGT00390000000121"/>
<keyword evidence="13" id="KW-0539">Nucleus</keyword>
<evidence type="ECO:0000256" key="4">
    <source>
        <dbReference type="ARBA" id="ARBA00022553"/>
    </source>
</evidence>
<dbReference type="SMART" id="SM00032">
    <property type="entry name" value="CCP"/>
    <property type="match status" value="1"/>
</dbReference>
<dbReference type="InterPro" id="IPR000436">
    <property type="entry name" value="Sushi_SCR_CCP_dom"/>
</dbReference>
<feature type="domain" description="Sushi" evidence="21">
    <location>
        <begin position="33"/>
        <end position="97"/>
    </location>
</feature>
<dbReference type="GO" id="GO:0005886">
    <property type="term" value="C:plasma membrane"/>
    <property type="evidence" value="ECO:0007669"/>
    <property type="project" value="Ensembl"/>
</dbReference>
<dbReference type="GO" id="GO:0005829">
    <property type="term" value="C:cytosol"/>
    <property type="evidence" value="ECO:0007669"/>
    <property type="project" value="Ensembl"/>
</dbReference>
<reference evidence="22 23" key="1">
    <citation type="submission" date="2018-10" db="EMBL/GenBank/DDBJ databases">
        <title>Improved assembly of the deer mouse Peromyscus maniculatus genome.</title>
        <authorList>
            <person name="Lassance J.-M."/>
            <person name="Hoekstra H.E."/>
        </authorList>
    </citation>
    <scope>NUCLEOTIDE SEQUENCE [LARGE SCALE GENOMIC DNA]</scope>
</reference>
<feature type="transmembrane region" description="Helical" evidence="19">
    <location>
        <begin position="208"/>
        <end position="231"/>
    </location>
</feature>
<dbReference type="GO" id="GO:0031410">
    <property type="term" value="C:cytoplasmic vesicle"/>
    <property type="evidence" value="ECO:0007669"/>
    <property type="project" value="Ensembl"/>
</dbReference>
<keyword evidence="5 17" id="KW-0768">Sushi</keyword>
<dbReference type="GO" id="GO:0032825">
    <property type="term" value="P:positive regulation of natural killer cell differentiation"/>
    <property type="evidence" value="ECO:0007669"/>
    <property type="project" value="Ensembl"/>
</dbReference>
<evidence type="ECO:0000256" key="8">
    <source>
        <dbReference type="ARBA" id="ARBA00022989"/>
    </source>
</evidence>
<reference evidence="22" key="2">
    <citation type="submission" date="2025-08" db="UniProtKB">
        <authorList>
            <consortium name="Ensembl"/>
        </authorList>
    </citation>
    <scope>IDENTIFICATION</scope>
</reference>
<name>A0A6I9LTP3_PERMB</name>
<evidence type="ECO:0000256" key="11">
    <source>
        <dbReference type="ARBA" id="ARBA00023170"/>
    </source>
</evidence>
<evidence type="ECO:0000256" key="17">
    <source>
        <dbReference type="PROSITE-ProRule" id="PRU00302"/>
    </source>
</evidence>
<proteinExistence type="predicted"/>
<dbReference type="Ensembl" id="ENSPEMT00000031501.2">
    <property type="protein sequence ID" value="ENSPEMP00000027095.1"/>
    <property type="gene ID" value="ENSPEMG00000023000.2"/>
</dbReference>
<dbReference type="AlphaFoldDB" id="A0A6I9LTP3"/>
<keyword evidence="11" id="KW-0675">Receptor</keyword>
<evidence type="ECO:0000256" key="10">
    <source>
        <dbReference type="ARBA" id="ARBA00023157"/>
    </source>
</evidence>
<keyword evidence="10" id="KW-1015">Disulfide bond</keyword>
<feature type="region of interest" description="Disordered" evidence="18">
    <location>
        <begin position="112"/>
        <end position="178"/>
    </location>
</feature>
<dbReference type="PANTHER" id="PTHR15060:SF0">
    <property type="entry name" value="INTERLEUKIN-15 RECEPTOR SUBUNIT ALPHA"/>
    <property type="match status" value="1"/>
</dbReference>
<dbReference type="GO" id="GO:0019901">
    <property type="term" value="F:protein kinase binding"/>
    <property type="evidence" value="ECO:0007669"/>
    <property type="project" value="Ensembl"/>
</dbReference>
<evidence type="ECO:0000256" key="16">
    <source>
        <dbReference type="ARBA" id="ARBA00069591"/>
    </source>
</evidence>
<dbReference type="InterPro" id="IPR035976">
    <property type="entry name" value="Sushi/SCR/CCP_sf"/>
</dbReference>
<evidence type="ECO:0000256" key="9">
    <source>
        <dbReference type="ARBA" id="ARBA00023136"/>
    </source>
</evidence>
<feature type="region of interest" description="Disordered" evidence="18">
    <location>
        <begin position="242"/>
        <end position="265"/>
    </location>
</feature>
<accession>A0A6I9LTP3</accession>
<dbReference type="GO" id="GO:0042010">
    <property type="term" value="F:interleukin-15 receptor activity"/>
    <property type="evidence" value="ECO:0007669"/>
    <property type="project" value="Ensembl"/>
</dbReference>
<sequence length="265" mass="28002">MASPQLRGCGVHALQVLLLLLLLLLPLRVMPGTTCPTPISVEHANIRVKNYSVNSRERYVCNFGFKRKAGTSTLTECVINKNTNSAHWTTPNLKCIRDPSLAHQSPVLPSTVVTPKAMTPQPGSPSPPEKEPEALSPKSDTTLATETAVGPGSRLTASQPASAGTTGTGSHESSQAPSLAATMTLEPTASTSLRIPEVSPSSSKMTKVAISTSVLVLLVGAGVGVFLAWYIRSRQASRPRSVEMETMEAEPMSVRTSSTEDDPGT</sequence>
<dbReference type="CTD" id="3601"/>
<keyword evidence="12" id="KW-0325">Glycoprotein</keyword>
<dbReference type="OrthoDB" id="9944172at2759"/>
<evidence type="ECO:0000256" key="2">
    <source>
        <dbReference type="ARBA" id="ARBA00004241"/>
    </source>
</evidence>
<evidence type="ECO:0000256" key="18">
    <source>
        <dbReference type="SAM" id="MobiDB-lite"/>
    </source>
</evidence>
<evidence type="ECO:0000256" key="1">
    <source>
        <dbReference type="ARBA" id="ARBA00004239"/>
    </source>
</evidence>
<evidence type="ECO:0000256" key="7">
    <source>
        <dbReference type="ARBA" id="ARBA00022729"/>
    </source>
</evidence>
<evidence type="ECO:0000256" key="12">
    <source>
        <dbReference type="ARBA" id="ARBA00023180"/>
    </source>
</evidence>
<gene>
    <name evidence="22" type="primary">Il15ra</name>
</gene>
<dbReference type="InterPro" id="IPR042372">
    <property type="entry name" value="IL15RA"/>
</dbReference>
<keyword evidence="6 19" id="KW-0812">Transmembrane</keyword>
<dbReference type="GO" id="GO:0001779">
    <property type="term" value="P:natural killer cell differentiation"/>
    <property type="evidence" value="ECO:0007669"/>
    <property type="project" value="Ensembl"/>
</dbReference>
<comment type="subunit">
    <text evidence="15">The interleukin-15 receptor IL15R is a heterotrimer of IL15RA, IL2RB and IL2RG. IL15RA also self-associates. Interacts with SYK.</text>
</comment>
<organism evidence="22 23">
    <name type="scientific">Peromyscus maniculatus bairdii</name>
    <name type="common">Prairie deer mouse</name>
    <dbReference type="NCBI Taxonomy" id="230844"/>
    <lineage>
        <taxon>Eukaryota</taxon>
        <taxon>Metazoa</taxon>
        <taxon>Chordata</taxon>
        <taxon>Craniata</taxon>
        <taxon>Vertebrata</taxon>
        <taxon>Euteleostomi</taxon>
        <taxon>Mammalia</taxon>
        <taxon>Eutheria</taxon>
        <taxon>Euarchontoglires</taxon>
        <taxon>Glires</taxon>
        <taxon>Rodentia</taxon>
        <taxon>Myomorpha</taxon>
        <taxon>Muroidea</taxon>
        <taxon>Cricetidae</taxon>
        <taxon>Neotominae</taxon>
        <taxon>Peromyscus</taxon>
    </lineage>
</organism>
<feature type="chain" id="PRO_5044635485" description="Interleukin-15 receptor subunit alpha" evidence="20">
    <location>
        <begin position="32"/>
        <end position="265"/>
    </location>
</feature>
<dbReference type="Proteomes" id="UP000694547">
    <property type="component" value="Chromosome 5"/>
</dbReference>
<comment type="subcellular location">
    <subcellularLocation>
        <location evidence="2">Cell surface</location>
    </subcellularLocation>
    <subcellularLocation>
        <location evidence="14">Nucleus membrane</location>
        <topology evidence="14">Single-pass type I membrane protein</topology>
    </subcellularLocation>
    <subcellularLocation>
        <location evidence="1">Secreted</location>
        <location evidence="1">Extracellular space</location>
    </subcellularLocation>
</comment>
<keyword evidence="8 19" id="KW-1133">Transmembrane helix</keyword>
<keyword evidence="23" id="KW-1185">Reference proteome</keyword>
<dbReference type="Gene3D" id="2.20.28.230">
    <property type="match status" value="1"/>
</dbReference>